<dbReference type="InterPro" id="IPR022742">
    <property type="entry name" value="Hydrolase_4"/>
</dbReference>
<dbReference type="PANTHER" id="PTHR11614">
    <property type="entry name" value="PHOSPHOLIPASE-RELATED"/>
    <property type="match status" value="1"/>
</dbReference>
<dbReference type="STRING" id="1385513.N780_10060"/>
<keyword evidence="3" id="KW-1185">Reference proteome</keyword>
<feature type="domain" description="Serine aminopeptidase S33" evidence="1">
    <location>
        <begin position="9"/>
        <end position="242"/>
    </location>
</feature>
<evidence type="ECO:0000313" key="2">
    <source>
        <dbReference type="EMBL" id="KGP89790.1"/>
    </source>
</evidence>
<dbReference type="RefSeq" id="WP_036787554.1">
    <property type="nucleotide sequence ID" value="NZ_AVBG01000022.1"/>
</dbReference>
<dbReference type="Pfam" id="PF12146">
    <property type="entry name" value="Hydrolase_4"/>
    <property type="match status" value="1"/>
</dbReference>
<evidence type="ECO:0000313" key="3">
    <source>
        <dbReference type="Proteomes" id="UP000030153"/>
    </source>
</evidence>
<dbReference type="Proteomes" id="UP000030153">
    <property type="component" value="Unassembled WGS sequence"/>
</dbReference>
<dbReference type="EMBL" id="AVBG01000022">
    <property type="protein sequence ID" value="KGP89790.1"/>
    <property type="molecule type" value="Genomic_DNA"/>
</dbReference>
<reference evidence="2 3" key="1">
    <citation type="submission" date="2013-08" db="EMBL/GenBank/DDBJ databases">
        <title>Genome of Pontibacillus chungwhensis.</title>
        <authorList>
            <person name="Wang Q."/>
            <person name="Wang G."/>
        </authorList>
    </citation>
    <scope>NUCLEOTIDE SEQUENCE [LARGE SCALE GENOMIC DNA]</scope>
    <source>
        <strain evidence="2 3">BH030062</strain>
    </source>
</reference>
<organism evidence="2 3">
    <name type="scientific">Pontibacillus chungwhensis BH030062</name>
    <dbReference type="NCBI Taxonomy" id="1385513"/>
    <lineage>
        <taxon>Bacteria</taxon>
        <taxon>Bacillati</taxon>
        <taxon>Bacillota</taxon>
        <taxon>Bacilli</taxon>
        <taxon>Bacillales</taxon>
        <taxon>Bacillaceae</taxon>
        <taxon>Pontibacillus</taxon>
    </lineage>
</organism>
<dbReference type="AlphaFoldDB" id="A0A0A2V7V8"/>
<sequence>MKHITVKGAKGVVVIVHGAFEHSGRYDDLANRWVREGYEVIYGDLPAHGEYEGVKGHIDRFEEYLEEISNWVEEAQKTNLPIFLLAHSMGGLAAIRLLEEQELPIKAVVLSSPGLGIQNPPPKPLQVVAKGLNIVAPKLQLKGNLNPEHVTRNTSVLQRDHGDRLMLKKVSVRWYKEFEKGIELAFRNIDKYQNVPTLVMQAGDDKIVNKDATQKWFNSLHIHEKFYKEWEGLYHEIFNDPEQDDVFQYAKSFLEMHL</sequence>
<proteinExistence type="predicted"/>
<dbReference type="OrthoDB" id="9806902at2"/>
<protein>
    <submittedName>
        <fullName evidence="2">Phospholipase</fullName>
    </submittedName>
</protein>
<dbReference type="InterPro" id="IPR000073">
    <property type="entry name" value="AB_hydrolase_1"/>
</dbReference>
<dbReference type="InterPro" id="IPR029058">
    <property type="entry name" value="AB_hydrolase_fold"/>
</dbReference>
<dbReference type="Gene3D" id="3.40.50.1820">
    <property type="entry name" value="alpha/beta hydrolase"/>
    <property type="match status" value="1"/>
</dbReference>
<accession>A0A0A2V7V8</accession>
<comment type="caution">
    <text evidence="2">The sequence shown here is derived from an EMBL/GenBank/DDBJ whole genome shotgun (WGS) entry which is preliminary data.</text>
</comment>
<evidence type="ECO:0000259" key="1">
    <source>
        <dbReference type="Pfam" id="PF12146"/>
    </source>
</evidence>
<gene>
    <name evidence="2" type="ORF">N780_10060</name>
</gene>
<name>A0A0A2V7V8_9BACI</name>
<dbReference type="InterPro" id="IPR051044">
    <property type="entry name" value="MAG_DAG_Lipase"/>
</dbReference>
<dbReference type="SUPFAM" id="SSF53474">
    <property type="entry name" value="alpha/beta-Hydrolases"/>
    <property type="match status" value="1"/>
</dbReference>
<dbReference type="eggNOG" id="COG2267">
    <property type="taxonomic scope" value="Bacteria"/>
</dbReference>
<dbReference type="PRINTS" id="PR00111">
    <property type="entry name" value="ABHYDROLASE"/>
</dbReference>